<feature type="chain" id="PRO_5034291478" evidence="1">
    <location>
        <begin position="18"/>
        <end position="103"/>
    </location>
</feature>
<evidence type="ECO:0000313" key="2">
    <source>
        <dbReference type="EMBL" id="CAG6459592.1"/>
    </source>
</evidence>
<dbReference type="AlphaFoldDB" id="A0A8D8AS77"/>
<sequence length="103" mass="11823">MQILRVVLCGFWSRASFRCVLWMLNSCEFYFFARSKRQFTRGVICNKLGKSFSSISLFGHFRPHTQKSIPGWMVAGCSSFRPAVEITARKRVIPGPKVQSCRV</sequence>
<feature type="signal peptide" evidence="1">
    <location>
        <begin position="1"/>
        <end position="17"/>
    </location>
</feature>
<reference evidence="2" key="1">
    <citation type="submission" date="2021-05" db="EMBL/GenBank/DDBJ databases">
        <authorList>
            <person name="Alioto T."/>
            <person name="Alioto T."/>
            <person name="Gomez Garrido J."/>
        </authorList>
    </citation>
    <scope>NUCLEOTIDE SEQUENCE</scope>
</reference>
<dbReference type="EMBL" id="HBUE01038014">
    <property type="protein sequence ID" value="CAG6459592.1"/>
    <property type="molecule type" value="Transcribed_RNA"/>
</dbReference>
<organism evidence="2">
    <name type="scientific">Culex pipiens</name>
    <name type="common">House mosquito</name>
    <dbReference type="NCBI Taxonomy" id="7175"/>
    <lineage>
        <taxon>Eukaryota</taxon>
        <taxon>Metazoa</taxon>
        <taxon>Ecdysozoa</taxon>
        <taxon>Arthropoda</taxon>
        <taxon>Hexapoda</taxon>
        <taxon>Insecta</taxon>
        <taxon>Pterygota</taxon>
        <taxon>Neoptera</taxon>
        <taxon>Endopterygota</taxon>
        <taxon>Diptera</taxon>
        <taxon>Nematocera</taxon>
        <taxon>Culicoidea</taxon>
        <taxon>Culicidae</taxon>
        <taxon>Culicinae</taxon>
        <taxon>Culicini</taxon>
        <taxon>Culex</taxon>
        <taxon>Culex</taxon>
    </lineage>
</organism>
<evidence type="ECO:0000256" key="1">
    <source>
        <dbReference type="SAM" id="SignalP"/>
    </source>
</evidence>
<protein>
    <submittedName>
        <fullName evidence="2">(northern house mosquito) hypothetical protein</fullName>
    </submittedName>
</protein>
<proteinExistence type="predicted"/>
<keyword evidence="1" id="KW-0732">Signal</keyword>
<accession>A0A8D8AS77</accession>
<name>A0A8D8AS77_CULPI</name>